<proteinExistence type="inferred from homology"/>
<dbReference type="Proteomes" id="UP001200470">
    <property type="component" value="Unassembled WGS sequence"/>
</dbReference>
<dbReference type="InterPro" id="IPR007214">
    <property type="entry name" value="YbaK/aa-tRNA-synth-assoc-dom"/>
</dbReference>
<dbReference type="SUPFAM" id="SSF55826">
    <property type="entry name" value="YbaK/ProRS associated domain"/>
    <property type="match status" value="1"/>
</dbReference>
<evidence type="ECO:0000313" key="4">
    <source>
        <dbReference type="Proteomes" id="UP001200470"/>
    </source>
</evidence>
<accession>A0ABS9CG05</accession>
<protein>
    <submittedName>
        <fullName evidence="3">Prolyl-tRNA synthetase associated domain-containing protein</fullName>
    </submittedName>
</protein>
<dbReference type="PANTHER" id="PTHR31423:SF3">
    <property type="entry name" value="PROLYL-TRNA SYNTHETASE ASSOCIATED DOMAIN-CONTAINING PROTEIN 1-RELATED"/>
    <property type="match status" value="1"/>
</dbReference>
<dbReference type="Pfam" id="PF04073">
    <property type="entry name" value="tRNA_edit"/>
    <property type="match status" value="1"/>
</dbReference>
<reference evidence="3 4" key="1">
    <citation type="submission" date="2020-12" db="EMBL/GenBank/DDBJ databases">
        <title>Whole genome sequences of gut porcine anaerobes.</title>
        <authorList>
            <person name="Kubasova T."/>
            <person name="Jahodarova E."/>
            <person name="Rychlik I."/>
        </authorList>
    </citation>
    <scope>NUCLEOTIDE SEQUENCE [LARGE SCALE GENOMIC DNA]</scope>
    <source>
        <strain evidence="3 4">An925</strain>
    </source>
</reference>
<dbReference type="CDD" id="cd04335">
    <property type="entry name" value="PrdX_deacylase"/>
    <property type="match status" value="1"/>
</dbReference>
<evidence type="ECO:0000259" key="2">
    <source>
        <dbReference type="Pfam" id="PF04073"/>
    </source>
</evidence>
<dbReference type="InterPro" id="IPR036754">
    <property type="entry name" value="YbaK/aa-tRNA-synt-asso_dom_sf"/>
</dbReference>
<dbReference type="EMBL" id="JADYTN010000015">
    <property type="protein sequence ID" value="MCF2564022.1"/>
    <property type="molecule type" value="Genomic_DNA"/>
</dbReference>
<comment type="similarity">
    <text evidence="1">Belongs to the PRORSD1 family.</text>
</comment>
<feature type="domain" description="YbaK/aminoacyl-tRNA synthetase-associated" evidence="2">
    <location>
        <begin position="23"/>
        <end position="158"/>
    </location>
</feature>
<organism evidence="3 4">
    <name type="scientific">Xylanibacter brevis</name>
    <dbReference type="NCBI Taxonomy" id="83231"/>
    <lineage>
        <taxon>Bacteria</taxon>
        <taxon>Pseudomonadati</taxon>
        <taxon>Bacteroidota</taxon>
        <taxon>Bacteroidia</taxon>
        <taxon>Bacteroidales</taxon>
        <taxon>Prevotellaceae</taxon>
        <taxon>Xylanibacter</taxon>
    </lineage>
</organism>
<comment type="caution">
    <text evidence="3">The sequence shown here is derived from an EMBL/GenBank/DDBJ whole genome shotgun (WGS) entry which is preliminary data.</text>
</comment>
<evidence type="ECO:0000313" key="3">
    <source>
        <dbReference type="EMBL" id="MCF2564022.1"/>
    </source>
</evidence>
<gene>
    <name evidence="3" type="ORF">I6E12_07850</name>
</gene>
<dbReference type="RefSeq" id="WP_094389786.1">
    <property type="nucleotide sequence ID" value="NZ_JADYTN010000015.1"/>
</dbReference>
<dbReference type="InterPro" id="IPR040285">
    <property type="entry name" value="ProX/PRXD1"/>
</dbReference>
<sequence length="173" mass="20450">MTREEIVFDYLQQHDIPYTCYHHPEGKTIEEAKRWWKDDGSIHCKNLFFRNHKGNRHYLVCFHCDHDLDIHDLEHRLKATLVSQGLPSCGKLSFASPERMMRYLGLEPGSVSPFGLINDTEHHVHLFLDCHLKEAETLSFHPNDCRGTVVLRRDDFERYLDTLGNTYEYLTLY</sequence>
<keyword evidence="4" id="KW-1185">Reference proteome</keyword>
<name>A0ABS9CG05_9BACT</name>
<dbReference type="PANTHER" id="PTHR31423">
    <property type="entry name" value="YBAK DOMAIN-CONTAINING PROTEIN"/>
    <property type="match status" value="1"/>
</dbReference>
<evidence type="ECO:0000256" key="1">
    <source>
        <dbReference type="ARBA" id="ARBA00010201"/>
    </source>
</evidence>
<dbReference type="Gene3D" id="3.90.960.10">
    <property type="entry name" value="YbaK/aminoacyl-tRNA synthetase-associated domain"/>
    <property type="match status" value="1"/>
</dbReference>